<dbReference type="Proteomes" id="UP000294914">
    <property type="component" value="Unassembled WGS sequence"/>
</dbReference>
<dbReference type="SUPFAM" id="SSF51905">
    <property type="entry name" value="FAD/NAD(P)-binding domain"/>
    <property type="match status" value="1"/>
</dbReference>
<dbReference type="GO" id="GO:0071949">
    <property type="term" value="F:FAD binding"/>
    <property type="evidence" value="ECO:0007669"/>
    <property type="project" value="InterPro"/>
</dbReference>
<evidence type="ECO:0000256" key="2">
    <source>
        <dbReference type="ARBA" id="ARBA00040363"/>
    </source>
</evidence>
<dbReference type="InterPro" id="IPR002938">
    <property type="entry name" value="FAD-bd"/>
</dbReference>
<dbReference type="PANTHER" id="PTHR42685:SF22">
    <property type="entry name" value="CONDITIONED MEDIUM FACTOR RECEPTOR 1"/>
    <property type="match status" value="1"/>
</dbReference>
<dbReference type="RefSeq" id="WP_134083640.1">
    <property type="nucleotide sequence ID" value="NZ_SOQX01000004.1"/>
</dbReference>
<feature type="domain" description="FAD-binding" evidence="3">
    <location>
        <begin position="3"/>
        <end position="316"/>
    </location>
</feature>
<evidence type="ECO:0000256" key="1">
    <source>
        <dbReference type="ARBA" id="ARBA00038079"/>
    </source>
</evidence>
<name>A0A4R8ITV2_9GAMM</name>
<dbReference type="AlphaFoldDB" id="A0A4R8ITV2"/>
<organism evidence="4 5">
    <name type="scientific">Thiohalophilus thiocyanatoxydans</name>
    <dbReference type="NCBI Taxonomy" id="381308"/>
    <lineage>
        <taxon>Bacteria</taxon>
        <taxon>Pseudomonadati</taxon>
        <taxon>Pseudomonadota</taxon>
        <taxon>Gammaproteobacteria</taxon>
        <taxon>Thiohalomonadales</taxon>
        <taxon>Thiohalophilaceae</taxon>
        <taxon>Thiohalophilus</taxon>
    </lineage>
</organism>
<accession>A0A4R8ITV2</accession>
<protein>
    <recommendedName>
        <fullName evidence="2">Protein CbrA</fullName>
    </recommendedName>
</protein>
<dbReference type="InterPro" id="IPR036188">
    <property type="entry name" value="FAD/NAD-bd_sf"/>
</dbReference>
<reference evidence="4 5" key="1">
    <citation type="submission" date="2019-03" db="EMBL/GenBank/DDBJ databases">
        <title>Genomic Encyclopedia of Type Strains, Phase IV (KMG-IV): sequencing the most valuable type-strain genomes for metagenomic binning, comparative biology and taxonomic classification.</title>
        <authorList>
            <person name="Goeker M."/>
        </authorList>
    </citation>
    <scope>NUCLEOTIDE SEQUENCE [LARGE SCALE GENOMIC DNA]</scope>
    <source>
        <strain evidence="4 5">DSM 16326</strain>
    </source>
</reference>
<evidence type="ECO:0000313" key="4">
    <source>
        <dbReference type="EMBL" id="TDY01039.1"/>
    </source>
</evidence>
<dbReference type="Gene3D" id="3.50.50.60">
    <property type="entry name" value="FAD/NAD(P)-binding domain"/>
    <property type="match status" value="1"/>
</dbReference>
<evidence type="ECO:0000313" key="5">
    <source>
        <dbReference type="Proteomes" id="UP000294914"/>
    </source>
</evidence>
<dbReference type="OrthoDB" id="9785276at2"/>
<dbReference type="Pfam" id="PF01494">
    <property type="entry name" value="FAD_binding_3"/>
    <property type="match status" value="1"/>
</dbReference>
<proteinExistence type="inferred from homology"/>
<comment type="caution">
    <text evidence="4">The sequence shown here is derived from an EMBL/GenBank/DDBJ whole genome shotgun (WGS) entry which is preliminary data.</text>
</comment>
<dbReference type="PANTHER" id="PTHR42685">
    <property type="entry name" value="GERANYLGERANYL DIPHOSPHATE REDUCTASE"/>
    <property type="match status" value="1"/>
</dbReference>
<dbReference type="EMBL" id="SOQX01000004">
    <property type="protein sequence ID" value="TDY01039.1"/>
    <property type="molecule type" value="Genomic_DNA"/>
</dbReference>
<evidence type="ECO:0000259" key="3">
    <source>
        <dbReference type="Pfam" id="PF01494"/>
    </source>
</evidence>
<keyword evidence="5" id="KW-1185">Reference proteome</keyword>
<dbReference type="InterPro" id="IPR050407">
    <property type="entry name" value="Geranylgeranyl_reductase"/>
</dbReference>
<sequence>MTDVDILIVGGGPAGSSLAWALRDSDLRIAVMDKREFPRDKVCAGWVTPAVVNALAIDLDDYRDGGRTLQPISGFRVSQLGQQQVETHYQDGPVSYGIRRREFDEYLLRRSGAELILGQAFKSMERDGDRWLINGATRASLVIGAGGHFCPVARRIGAKPGSSEKAVTAQEIEFEMNEEQKAGCHAEPEVPELFFTPDLKGYGWIFRKGDYLNVGLGREDNHRLSEHVQAFCDSLRESGRLDFDIADKFQGHAYLLYPHALRQVVDEGVLLIGDAAGLAYPQSGEGIRPAIESALLASGVIRDAAGDYSREKLQPYQQMLEERFGERQPAPSLLERLPPGVKRRLASRLMQTHWFTRKVVIDRWFLQSHQPPLQQPMPVSRNP</sequence>
<gene>
    <name evidence="4" type="ORF">EDC23_1785</name>
</gene>
<dbReference type="PRINTS" id="PR00420">
    <property type="entry name" value="RNGMNOXGNASE"/>
</dbReference>
<comment type="similarity">
    <text evidence="1">Belongs to the CbrA family.</text>
</comment>